<accession>A0ABU6F9R7</accession>
<keyword evidence="2" id="KW-1185">Reference proteome</keyword>
<reference evidence="1 2" key="1">
    <citation type="submission" date="2022-10" db="EMBL/GenBank/DDBJ databases">
        <authorList>
            <person name="Xie J."/>
            <person name="Shen N."/>
        </authorList>
    </citation>
    <scope>NUCLEOTIDE SEQUENCE [LARGE SCALE GENOMIC DNA]</scope>
    <source>
        <strain evidence="1 2">YIM65594</strain>
    </source>
</reference>
<evidence type="ECO:0000313" key="2">
    <source>
        <dbReference type="Proteomes" id="UP001354931"/>
    </source>
</evidence>
<dbReference type="EMBL" id="JAOZYC010000122">
    <property type="protein sequence ID" value="MEB8339601.1"/>
    <property type="molecule type" value="Genomic_DNA"/>
</dbReference>
<evidence type="ECO:0000313" key="1">
    <source>
        <dbReference type="EMBL" id="MEB8339601.1"/>
    </source>
</evidence>
<protein>
    <submittedName>
        <fullName evidence="1">Ferredoxin</fullName>
    </submittedName>
</protein>
<name>A0ABU6F9R7_9ACTN</name>
<dbReference type="Proteomes" id="UP001354931">
    <property type="component" value="Unassembled WGS sequence"/>
</dbReference>
<sequence>MRPLSCTTCGAGVLVRKSSWHQTSVQWDGEAVRRCAERPAGRPGFQACGALTASIREAALSGTLPVIDDDREP</sequence>
<gene>
    <name evidence="1" type="ORF">OKJ99_19100</name>
</gene>
<dbReference type="RefSeq" id="WP_326017871.1">
    <property type="nucleotide sequence ID" value="NZ_JAOZYC010000122.1"/>
</dbReference>
<organism evidence="1 2">
    <name type="scientific">Streptomyces endophyticus</name>
    <dbReference type="NCBI Taxonomy" id="714166"/>
    <lineage>
        <taxon>Bacteria</taxon>
        <taxon>Bacillati</taxon>
        <taxon>Actinomycetota</taxon>
        <taxon>Actinomycetes</taxon>
        <taxon>Kitasatosporales</taxon>
        <taxon>Streptomycetaceae</taxon>
        <taxon>Streptomyces</taxon>
    </lineage>
</organism>
<proteinExistence type="predicted"/>
<comment type="caution">
    <text evidence="1">The sequence shown here is derived from an EMBL/GenBank/DDBJ whole genome shotgun (WGS) entry which is preliminary data.</text>
</comment>